<sequence length="197" mass="22562">MTARLIYKPTFDFTQWCSCSSLLKLSSTFFKLDLNRPLMPNTLSISTIIWLTLDLSSSLLFDKLSPMTTRTKSVNFSFENFLMPSKSSRLLSKYASKLKSTCLLNTSVSFTLKLVINLFRSEKDLTDGATDELDERADMLEDELERVFWAWTRECEGLEANESGTKFVFVSSLPFLFRSVWDEQLDGAEDKSSDSSW</sequence>
<gene>
    <name evidence="1" type="ORF">BpHYR1_033164</name>
</gene>
<keyword evidence="2" id="KW-1185">Reference proteome</keyword>
<dbReference type="EMBL" id="REGN01005752">
    <property type="protein sequence ID" value="RNA12165.1"/>
    <property type="molecule type" value="Genomic_DNA"/>
</dbReference>
<proteinExistence type="predicted"/>
<name>A0A3M7QME8_BRAPC</name>
<protein>
    <submittedName>
        <fullName evidence="1">Uncharacterized protein</fullName>
    </submittedName>
</protein>
<organism evidence="1 2">
    <name type="scientific">Brachionus plicatilis</name>
    <name type="common">Marine rotifer</name>
    <name type="synonym">Brachionus muelleri</name>
    <dbReference type="NCBI Taxonomy" id="10195"/>
    <lineage>
        <taxon>Eukaryota</taxon>
        <taxon>Metazoa</taxon>
        <taxon>Spiralia</taxon>
        <taxon>Gnathifera</taxon>
        <taxon>Rotifera</taxon>
        <taxon>Eurotatoria</taxon>
        <taxon>Monogononta</taxon>
        <taxon>Pseudotrocha</taxon>
        <taxon>Ploima</taxon>
        <taxon>Brachionidae</taxon>
        <taxon>Brachionus</taxon>
    </lineage>
</organism>
<dbReference type="Proteomes" id="UP000276133">
    <property type="component" value="Unassembled WGS sequence"/>
</dbReference>
<accession>A0A3M7QME8</accession>
<evidence type="ECO:0000313" key="2">
    <source>
        <dbReference type="Proteomes" id="UP000276133"/>
    </source>
</evidence>
<evidence type="ECO:0000313" key="1">
    <source>
        <dbReference type="EMBL" id="RNA12165.1"/>
    </source>
</evidence>
<reference evidence="1 2" key="1">
    <citation type="journal article" date="2018" name="Sci. Rep.">
        <title>Genomic signatures of local adaptation to the degree of environmental predictability in rotifers.</title>
        <authorList>
            <person name="Franch-Gras L."/>
            <person name="Hahn C."/>
            <person name="Garcia-Roger E.M."/>
            <person name="Carmona M.J."/>
            <person name="Serra M."/>
            <person name="Gomez A."/>
        </authorList>
    </citation>
    <scope>NUCLEOTIDE SEQUENCE [LARGE SCALE GENOMIC DNA]</scope>
    <source>
        <strain evidence="1">HYR1</strain>
    </source>
</reference>
<comment type="caution">
    <text evidence="1">The sequence shown here is derived from an EMBL/GenBank/DDBJ whole genome shotgun (WGS) entry which is preliminary data.</text>
</comment>
<dbReference type="AlphaFoldDB" id="A0A3M7QME8"/>